<sequence length="295" mass="30897">MNLNITLKRSVLLMLTLSLGTLVSCQPDEVGSGNGNGLTATNVDASFTVTPVEGEVNTYILTAQTKGVIVSKWNIGNGEYTGKFTEKISLPDAGTYTISHTAIGTGGAVGTATEEIVVATSDPLKGNLVQGGSFATAEDQAKWTVLNLSATGAAFWSFENNSATIHSPGGWAQEGIYQAIDVVKDKEYTINMLVSSLSGSDETWFEVYAGKSAPVAGVEYKDNKVMGLSTWDGCAKAGFSGMLATVGCVKNDATGTVSNVVKFDTTGKIYLLIRSGGNTFTKDGITVSKIELRGK</sequence>
<dbReference type="RefSeq" id="WP_160375620.1">
    <property type="nucleotide sequence ID" value="NZ_WSTB01000008.1"/>
</dbReference>
<evidence type="ECO:0000313" key="3">
    <source>
        <dbReference type="EMBL" id="MWB95703.1"/>
    </source>
</evidence>
<protein>
    <recommendedName>
        <fullName evidence="2">PKD domain-containing protein</fullName>
    </recommendedName>
</protein>
<feature type="chain" id="PRO_5026213869" description="PKD domain-containing protein" evidence="1">
    <location>
        <begin position="26"/>
        <end position="295"/>
    </location>
</feature>
<gene>
    <name evidence="3" type="ORF">GON26_15150</name>
</gene>
<dbReference type="Proteomes" id="UP000471501">
    <property type="component" value="Unassembled WGS sequence"/>
</dbReference>
<proteinExistence type="predicted"/>
<dbReference type="EMBL" id="WSTB01000008">
    <property type="protein sequence ID" value="MWB95703.1"/>
    <property type="molecule type" value="Genomic_DNA"/>
</dbReference>
<dbReference type="AlphaFoldDB" id="A0A6I4NNI5"/>
<keyword evidence="1" id="KW-0732">Signal</keyword>
<dbReference type="SUPFAM" id="SSF49299">
    <property type="entry name" value="PKD domain"/>
    <property type="match status" value="1"/>
</dbReference>
<feature type="signal peptide" evidence="1">
    <location>
        <begin position="1"/>
        <end position="25"/>
    </location>
</feature>
<dbReference type="PROSITE" id="PS50093">
    <property type="entry name" value="PKD"/>
    <property type="match status" value="1"/>
</dbReference>
<reference evidence="3 4" key="1">
    <citation type="submission" date="2019-12" db="EMBL/GenBank/DDBJ databases">
        <authorList>
            <person name="Kim Y.S."/>
        </authorList>
    </citation>
    <scope>NUCLEOTIDE SEQUENCE [LARGE SCALE GENOMIC DNA]</scope>
    <source>
        <strain evidence="3 4">GA093</strain>
    </source>
</reference>
<accession>A0A6I4NNI5</accession>
<dbReference type="InterPro" id="IPR000601">
    <property type="entry name" value="PKD_dom"/>
</dbReference>
<organism evidence="3 4">
    <name type="scientific">Flavobacterium hydrocarbonoxydans</name>
    <dbReference type="NCBI Taxonomy" id="2683249"/>
    <lineage>
        <taxon>Bacteria</taxon>
        <taxon>Pseudomonadati</taxon>
        <taxon>Bacteroidota</taxon>
        <taxon>Flavobacteriia</taxon>
        <taxon>Flavobacteriales</taxon>
        <taxon>Flavobacteriaceae</taxon>
        <taxon>Flavobacterium</taxon>
    </lineage>
</organism>
<name>A0A6I4NNI5_9FLAO</name>
<keyword evidence="4" id="KW-1185">Reference proteome</keyword>
<dbReference type="InterPro" id="IPR035986">
    <property type="entry name" value="PKD_dom_sf"/>
</dbReference>
<feature type="domain" description="PKD" evidence="2">
    <location>
        <begin position="72"/>
        <end position="118"/>
    </location>
</feature>
<evidence type="ECO:0000313" key="4">
    <source>
        <dbReference type="Proteomes" id="UP000471501"/>
    </source>
</evidence>
<evidence type="ECO:0000256" key="1">
    <source>
        <dbReference type="SAM" id="SignalP"/>
    </source>
</evidence>
<comment type="caution">
    <text evidence="3">The sequence shown here is derived from an EMBL/GenBank/DDBJ whole genome shotgun (WGS) entry which is preliminary data.</text>
</comment>
<evidence type="ECO:0000259" key="2">
    <source>
        <dbReference type="PROSITE" id="PS50093"/>
    </source>
</evidence>